<reference evidence="2" key="1">
    <citation type="journal article" date="2020" name="mSystems">
        <title>Genome- and Community-Level Interaction Insights into Carbon Utilization and Element Cycling Functions of Hydrothermarchaeota in Hydrothermal Sediment.</title>
        <authorList>
            <person name="Zhou Z."/>
            <person name="Liu Y."/>
            <person name="Xu W."/>
            <person name="Pan J."/>
            <person name="Luo Z.H."/>
            <person name="Li M."/>
        </authorList>
    </citation>
    <scope>NUCLEOTIDE SEQUENCE [LARGE SCALE GENOMIC DNA]</scope>
    <source>
        <strain evidence="2">SpSt-70</strain>
    </source>
</reference>
<gene>
    <name evidence="2" type="ORF">ENU78_00495</name>
</gene>
<sequence>MKKRFFLILLSVLLLTSPIISEAKYIKEEDLWRYDLEKAILFALNPQNLSSISNLAIKLKGSDIKESAWNILKWEEENIEYDIEKAELLPSLIRIYSTGRIEVVQGEENVFQLPSETISKGKGICGDYALLTAGLLLKMDYQPVYILDIEFENDPIKHVVTGIVVNGWLFILDQHPPVMDAGTFYKYWLKHEGKIIKDITLYEIGYEEDIVVKKYGVDKEVFMGLDYDFSTRDLEAISGYLMVKIKDNFKNLVIDPQIASLDKLAYLPRGYTQGKIYSFQFPEFLDYYNPIFHFQFIDYLYGEILDDKNILENIKNFKYFFVRAEALQEDLVIILNLAK</sequence>
<comment type="caution">
    <text evidence="2">The sequence shown here is derived from an EMBL/GenBank/DDBJ whole genome shotgun (WGS) entry which is preliminary data.</text>
</comment>
<evidence type="ECO:0000259" key="1">
    <source>
        <dbReference type="Pfam" id="PF04473"/>
    </source>
</evidence>
<proteinExistence type="predicted"/>
<accession>A0A7V4DWP0</accession>
<feature type="domain" description="Transglutaminase-like" evidence="1">
    <location>
        <begin position="51"/>
        <end position="202"/>
    </location>
</feature>
<organism evidence="2">
    <name type="scientific">Dictyoglomus thermophilum</name>
    <dbReference type="NCBI Taxonomy" id="14"/>
    <lineage>
        <taxon>Bacteria</taxon>
        <taxon>Pseudomonadati</taxon>
        <taxon>Dictyoglomota</taxon>
        <taxon>Dictyoglomia</taxon>
        <taxon>Dictyoglomales</taxon>
        <taxon>Dictyoglomaceae</taxon>
        <taxon>Dictyoglomus</taxon>
    </lineage>
</organism>
<dbReference type="AlphaFoldDB" id="A0A7V4DWP0"/>
<dbReference type="Gene3D" id="3.10.620.30">
    <property type="match status" value="1"/>
</dbReference>
<dbReference type="Pfam" id="PF04473">
    <property type="entry name" value="DUF553"/>
    <property type="match status" value="1"/>
</dbReference>
<dbReference type="EMBL" id="DTDV01000002">
    <property type="protein sequence ID" value="HGK22925.1"/>
    <property type="molecule type" value="Genomic_DNA"/>
</dbReference>
<dbReference type="InterPro" id="IPR007562">
    <property type="entry name" value="Transglutaminase-like_domain"/>
</dbReference>
<name>A0A7V4DWP0_DICTH</name>
<evidence type="ECO:0000313" key="2">
    <source>
        <dbReference type="EMBL" id="HGK22925.1"/>
    </source>
</evidence>
<protein>
    <recommendedName>
        <fullName evidence="1">Transglutaminase-like domain-containing protein</fullName>
    </recommendedName>
</protein>